<keyword evidence="6 7" id="KW-0975">Bacterial flagellum</keyword>
<evidence type="ECO:0000313" key="12">
    <source>
        <dbReference type="Proteomes" id="UP000321820"/>
    </source>
</evidence>
<organism evidence="11 12">
    <name type="scientific">Terriglobus albidus</name>
    <dbReference type="NCBI Taxonomy" id="1592106"/>
    <lineage>
        <taxon>Bacteria</taxon>
        <taxon>Pseudomonadati</taxon>
        <taxon>Acidobacteriota</taxon>
        <taxon>Terriglobia</taxon>
        <taxon>Terriglobales</taxon>
        <taxon>Acidobacteriaceae</taxon>
        <taxon>Terriglobus</taxon>
    </lineage>
</organism>
<dbReference type="NCBIfam" id="TIGR02492">
    <property type="entry name" value="flgK_ends"/>
    <property type="match status" value="1"/>
</dbReference>
<evidence type="ECO:0000256" key="2">
    <source>
        <dbReference type="ARBA" id="ARBA00004613"/>
    </source>
</evidence>
<dbReference type="GO" id="GO:0005576">
    <property type="term" value="C:extracellular region"/>
    <property type="evidence" value="ECO:0007669"/>
    <property type="project" value="UniProtKB-SubCell"/>
</dbReference>
<keyword evidence="5 7" id="KW-0964">Secreted</keyword>
<dbReference type="RefSeq" id="WP_147648519.1">
    <property type="nucleotide sequence ID" value="NZ_CP042806.1"/>
</dbReference>
<gene>
    <name evidence="7 11" type="primary">flgK</name>
    <name evidence="11" type="ORF">FTW19_15805</name>
</gene>
<dbReference type="Proteomes" id="UP000321820">
    <property type="component" value="Chromosome"/>
</dbReference>
<evidence type="ECO:0000313" key="11">
    <source>
        <dbReference type="EMBL" id="QEE29326.1"/>
    </source>
</evidence>
<dbReference type="InterPro" id="IPR001444">
    <property type="entry name" value="Flag_bb_rod_N"/>
</dbReference>
<dbReference type="InterPro" id="IPR010930">
    <property type="entry name" value="Flg_bb/hook_C_dom"/>
</dbReference>
<feature type="domain" description="Flagellar basal-body/hook protein C-terminal" evidence="9">
    <location>
        <begin position="394"/>
        <end position="433"/>
    </location>
</feature>
<proteinExistence type="inferred from homology"/>
<keyword evidence="11" id="KW-0282">Flagellum</keyword>
<dbReference type="PRINTS" id="PR01005">
    <property type="entry name" value="FLGHOOKAP1"/>
</dbReference>
<accession>A0A5B9EGZ0</accession>
<evidence type="ECO:0000259" key="10">
    <source>
        <dbReference type="Pfam" id="PF22638"/>
    </source>
</evidence>
<dbReference type="PANTHER" id="PTHR30033:SF1">
    <property type="entry name" value="FLAGELLAR HOOK-ASSOCIATED PROTEIN 1"/>
    <property type="match status" value="1"/>
</dbReference>
<keyword evidence="12" id="KW-1185">Reference proteome</keyword>
<dbReference type="GO" id="GO:0009424">
    <property type="term" value="C:bacterial-type flagellum hook"/>
    <property type="evidence" value="ECO:0007669"/>
    <property type="project" value="UniProtKB-UniRule"/>
</dbReference>
<dbReference type="GO" id="GO:0005198">
    <property type="term" value="F:structural molecule activity"/>
    <property type="evidence" value="ECO:0007669"/>
    <property type="project" value="UniProtKB-UniRule"/>
</dbReference>
<dbReference type="KEGG" id="talb:FTW19_15805"/>
<dbReference type="Pfam" id="PF00460">
    <property type="entry name" value="Flg_bb_rod"/>
    <property type="match status" value="1"/>
</dbReference>
<protein>
    <recommendedName>
        <fullName evidence="4 7">Flagellar hook-associated protein 1</fullName>
        <shortName evidence="7">HAP1</shortName>
    </recommendedName>
</protein>
<dbReference type="EMBL" id="CP042806">
    <property type="protein sequence ID" value="QEE29326.1"/>
    <property type="molecule type" value="Genomic_DNA"/>
</dbReference>
<evidence type="ECO:0000256" key="5">
    <source>
        <dbReference type="ARBA" id="ARBA00022525"/>
    </source>
</evidence>
<evidence type="ECO:0000259" key="9">
    <source>
        <dbReference type="Pfam" id="PF06429"/>
    </source>
</evidence>
<dbReference type="AlphaFoldDB" id="A0A5B9EGZ0"/>
<evidence type="ECO:0000256" key="6">
    <source>
        <dbReference type="ARBA" id="ARBA00023143"/>
    </source>
</evidence>
<comment type="subcellular location">
    <subcellularLocation>
        <location evidence="1 7">Bacterial flagellum</location>
    </subcellularLocation>
    <subcellularLocation>
        <location evidence="2 7">Secreted</location>
    </subcellularLocation>
</comment>
<reference evidence="11 12" key="1">
    <citation type="submission" date="2019-08" db="EMBL/GenBank/DDBJ databases">
        <title>Complete genome sequence of Terriglobus albidus strain ORNL.</title>
        <authorList>
            <person name="Podar M."/>
        </authorList>
    </citation>
    <scope>NUCLEOTIDE SEQUENCE [LARGE SCALE GENOMIC DNA]</scope>
    <source>
        <strain evidence="11 12">ORNL</strain>
    </source>
</reference>
<evidence type="ECO:0000256" key="3">
    <source>
        <dbReference type="ARBA" id="ARBA00009677"/>
    </source>
</evidence>
<comment type="similarity">
    <text evidence="3 7">Belongs to the flagella basal body rod proteins family.</text>
</comment>
<evidence type="ECO:0000256" key="1">
    <source>
        <dbReference type="ARBA" id="ARBA00004365"/>
    </source>
</evidence>
<dbReference type="Pfam" id="PF06429">
    <property type="entry name" value="Flg_bbr_C"/>
    <property type="match status" value="1"/>
</dbReference>
<keyword evidence="11" id="KW-0969">Cilium</keyword>
<evidence type="ECO:0000256" key="4">
    <source>
        <dbReference type="ARBA" id="ARBA00016244"/>
    </source>
</evidence>
<dbReference type="GO" id="GO:0044780">
    <property type="term" value="P:bacterial-type flagellum assembly"/>
    <property type="evidence" value="ECO:0007669"/>
    <property type="project" value="InterPro"/>
</dbReference>
<keyword evidence="11" id="KW-0966">Cell projection</keyword>
<dbReference type="SUPFAM" id="SSF64518">
    <property type="entry name" value="Phase 1 flagellin"/>
    <property type="match status" value="1"/>
</dbReference>
<feature type="domain" description="Flagellar basal body rod protein N-terminal" evidence="8">
    <location>
        <begin position="13"/>
        <end position="40"/>
    </location>
</feature>
<sequence length="440" mass="43983">MSIGSLASLMSLAGSALDSTQKALNVTAQNVANQNTAGYTRRVVAFQDSVSVSAVNVSVTQQRDPIVEQRLANQTQVAQAASSKLSALNDLQNVFPVNSSGSTALGSALDGLWTSFASLEANPSDTATRQAVLSAAGSFASAMNSAASQLDQQISGINTQIGGIATNINSLSKTIAGLNQQILEGRDTDGSISEQRQQAITQLSNYLGVSVTPNTDNAAVTVTASNGAVLVGGASSYAFDTSSTSGLTGGQIGGMVAVRDGALATARTALDQFATSVANAVNTQNAAGVDANGSGGGPIFSSPSSATGFAANIKVVMTSPSGIAAAASGEGSGGSGNASALAALKDAKNTNGETGGDFLAAMLSEIGAQASAASTDNTAQNATLTQIQSQRDAVSGVSLDEEAANLTMYQRAYQANARIFAVADKLMAEAINLGQDTTVS</sequence>
<name>A0A5B9EGZ0_9BACT</name>
<dbReference type="InterPro" id="IPR053927">
    <property type="entry name" value="FlgK_helical"/>
</dbReference>
<dbReference type="Pfam" id="PF22638">
    <property type="entry name" value="FlgK_D1"/>
    <property type="match status" value="1"/>
</dbReference>
<dbReference type="InterPro" id="IPR002371">
    <property type="entry name" value="FlgK"/>
</dbReference>
<evidence type="ECO:0000259" key="8">
    <source>
        <dbReference type="Pfam" id="PF00460"/>
    </source>
</evidence>
<dbReference type="OrthoDB" id="9802553at2"/>
<feature type="domain" description="Flagellar hook-associated protein FlgK helical" evidence="10">
    <location>
        <begin position="99"/>
        <end position="243"/>
    </location>
</feature>
<dbReference type="PANTHER" id="PTHR30033">
    <property type="entry name" value="FLAGELLAR HOOK-ASSOCIATED PROTEIN 1"/>
    <property type="match status" value="1"/>
</dbReference>
<evidence type="ECO:0000256" key="7">
    <source>
        <dbReference type="RuleBase" id="RU362065"/>
    </source>
</evidence>